<sequence length="78" mass="8411">MSYNLRSQSIANALVEENESVEEFDGSSSELEDNLSVQSKESLYEGSDKKQKCSALLACGLCVICTACIHICTDCGVL</sequence>
<dbReference type="Proteomes" id="UP001566132">
    <property type="component" value="Unassembled WGS sequence"/>
</dbReference>
<name>A0ABD1FCC7_HYPHA</name>
<gene>
    <name evidence="1" type="ORF">ABEB36_000197</name>
</gene>
<dbReference type="EMBL" id="JBDJPC010000001">
    <property type="protein sequence ID" value="KAL1516278.1"/>
    <property type="molecule type" value="Genomic_DNA"/>
</dbReference>
<evidence type="ECO:0000313" key="1">
    <source>
        <dbReference type="EMBL" id="KAL1516278.1"/>
    </source>
</evidence>
<accession>A0ABD1FCC7</accession>
<keyword evidence="2" id="KW-1185">Reference proteome</keyword>
<dbReference type="AlphaFoldDB" id="A0ABD1FCC7"/>
<reference evidence="1 2" key="1">
    <citation type="submission" date="2024-05" db="EMBL/GenBank/DDBJ databases">
        <title>Genetic variation in Jamaican populations of the coffee berry borer (Hypothenemus hampei).</title>
        <authorList>
            <person name="Errbii M."/>
            <person name="Myrie A."/>
        </authorList>
    </citation>
    <scope>NUCLEOTIDE SEQUENCE [LARGE SCALE GENOMIC DNA]</scope>
    <source>
        <strain evidence="1">JA-Hopewell-2020-01-JO</strain>
        <tissue evidence="1">Whole body</tissue>
    </source>
</reference>
<evidence type="ECO:0000313" key="2">
    <source>
        <dbReference type="Proteomes" id="UP001566132"/>
    </source>
</evidence>
<protein>
    <submittedName>
        <fullName evidence="1">Uncharacterized protein</fullName>
    </submittedName>
</protein>
<comment type="caution">
    <text evidence="1">The sequence shown here is derived from an EMBL/GenBank/DDBJ whole genome shotgun (WGS) entry which is preliminary data.</text>
</comment>
<organism evidence="1 2">
    <name type="scientific">Hypothenemus hampei</name>
    <name type="common">Coffee berry borer</name>
    <dbReference type="NCBI Taxonomy" id="57062"/>
    <lineage>
        <taxon>Eukaryota</taxon>
        <taxon>Metazoa</taxon>
        <taxon>Ecdysozoa</taxon>
        <taxon>Arthropoda</taxon>
        <taxon>Hexapoda</taxon>
        <taxon>Insecta</taxon>
        <taxon>Pterygota</taxon>
        <taxon>Neoptera</taxon>
        <taxon>Endopterygota</taxon>
        <taxon>Coleoptera</taxon>
        <taxon>Polyphaga</taxon>
        <taxon>Cucujiformia</taxon>
        <taxon>Curculionidae</taxon>
        <taxon>Scolytinae</taxon>
        <taxon>Hypothenemus</taxon>
    </lineage>
</organism>
<proteinExistence type="predicted"/>